<accession>A0ABR5N2P8</accession>
<dbReference type="Proteomes" id="UP000051063">
    <property type="component" value="Unassembled WGS sequence"/>
</dbReference>
<comment type="caution">
    <text evidence="2">The sequence shown here is derived from an EMBL/GenBank/DDBJ whole genome shotgun (WGS) entry which is preliminary data.</text>
</comment>
<dbReference type="RefSeq" id="WP_055747297.1">
    <property type="nucleotide sequence ID" value="NZ_LJJB01000013.1"/>
</dbReference>
<proteinExistence type="predicted"/>
<protein>
    <recommendedName>
        <fullName evidence="1">HipA-like kinase domain-containing protein</fullName>
    </recommendedName>
</protein>
<keyword evidence="3" id="KW-1185">Reference proteome</keyword>
<dbReference type="InterPro" id="IPR046748">
    <property type="entry name" value="HipA_2"/>
</dbReference>
<gene>
    <name evidence="2" type="ORF">AN963_25405</name>
</gene>
<dbReference type="EMBL" id="LJJB01000013">
    <property type="protein sequence ID" value="KQL44708.1"/>
    <property type="molecule type" value="Genomic_DNA"/>
</dbReference>
<name>A0ABR5N2P8_BRECH</name>
<reference evidence="2 3" key="1">
    <citation type="submission" date="2015-09" db="EMBL/GenBank/DDBJ databases">
        <title>Genome sequencing project for genomic taxonomy and phylogenomics of Bacillus-like bacteria.</title>
        <authorList>
            <person name="Liu B."/>
            <person name="Wang J."/>
            <person name="Zhu Y."/>
            <person name="Liu G."/>
            <person name="Chen Q."/>
            <person name="Chen Z."/>
            <person name="Lan J."/>
            <person name="Che J."/>
            <person name="Ge C."/>
            <person name="Shi H."/>
            <person name="Pan Z."/>
            <person name="Liu X."/>
        </authorList>
    </citation>
    <scope>NUCLEOTIDE SEQUENCE [LARGE SCALE GENOMIC DNA]</scope>
    <source>
        <strain evidence="2 3">DSM 8552</strain>
    </source>
</reference>
<organism evidence="2 3">
    <name type="scientific">Brevibacillus choshinensis</name>
    <dbReference type="NCBI Taxonomy" id="54911"/>
    <lineage>
        <taxon>Bacteria</taxon>
        <taxon>Bacillati</taxon>
        <taxon>Bacillota</taxon>
        <taxon>Bacilli</taxon>
        <taxon>Bacillales</taxon>
        <taxon>Paenibacillaceae</taxon>
        <taxon>Brevibacillus</taxon>
    </lineage>
</organism>
<evidence type="ECO:0000313" key="3">
    <source>
        <dbReference type="Proteomes" id="UP000051063"/>
    </source>
</evidence>
<dbReference type="Pfam" id="PF20613">
    <property type="entry name" value="HipA_2"/>
    <property type="match status" value="1"/>
</dbReference>
<evidence type="ECO:0000313" key="2">
    <source>
        <dbReference type="EMBL" id="KQL44708.1"/>
    </source>
</evidence>
<dbReference type="Gene3D" id="1.10.1070.20">
    <property type="match status" value="1"/>
</dbReference>
<sequence length="263" mass="30445">MGWKYKKAVKNISRKRIWLVRNKKGATGYFKCPQRHRMNKYRLMVANEYIAASLARLLGLPVAKLSQATVRGPKKEKMRGMVSIRIPAAEVITWKQADKMVHLAPEKHVNHSELLAQVVVFDTWILNPDRTSVNIILYRNSLMEKYNWYLIDHGSALFGSPSKSPLFNRVKAKHPQLNKCIRLSNGIKPLIIRNKAAVADMIQKIESLTESDIKRAIKRVPKFHLTKAKKRFIKKLLLFRKRKLGKIMADILDRLNNNFRAVL</sequence>
<evidence type="ECO:0000259" key="1">
    <source>
        <dbReference type="Pfam" id="PF20613"/>
    </source>
</evidence>
<feature type="domain" description="HipA-like kinase" evidence="1">
    <location>
        <begin position="44"/>
        <end position="157"/>
    </location>
</feature>